<gene>
    <name evidence="2" type="ORF">CDAR_439381</name>
</gene>
<dbReference type="Proteomes" id="UP001054837">
    <property type="component" value="Unassembled WGS sequence"/>
</dbReference>
<evidence type="ECO:0000313" key="2">
    <source>
        <dbReference type="EMBL" id="GIX71941.1"/>
    </source>
</evidence>
<comment type="caution">
    <text evidence="2">The sequence shown here is derived from an EMBL/GenBank/DDBJ whole genome shotgun (WGS) entry which is preliminary data.</text>
</comment>
<name>A0AAV4MHS1_9ARAC</name>
<evidence type="ECO:0000256" key="1">
    <source>
        <dbReference type="SAM" id="MobiDB-lite"/>
    </source>
</evidence>
<sequence length="108" mass="12924">MLFQPHPPSRFQNTPPSTYYSSRNRISSGPARYISLRRGGRMKNLAGPDFRGFELYRYFEFSNRFLLLRIVKKNENSFVWEQLEQNSYRIAYGILLKRFFKKIVLSAF</sequence>
<organism evidence="2 3">
    <name type="scientific">Caerostris darwini</name>
    <dbReference type="NCBI Taxonomy" id="1538125"/>
    <lineage>
        <taxon>Eukaryota</taxon>
        <taxon>Metazoa</taxon>
        <taxon>Ecdysozoa</taxon>
        <taxon>Arthropoda</taxon>
        <taxon>Chelicerata</taxon>
        <taxon>Arachnida</taxon>
        <taxon>Araneae</taxon>
        <taxon>Araneomorphae</taxon>
        <taxon>Entelegynae</taxon>
        <taxon>Araneoidea</taxon>
        <taxon>Araneidae</taxon>
        <taxon>Caerostris</taxon>
    </lineage>
</organism>
<accession>A0AAV4MHS1</accession>
<dbReference type="AlphaFoldDB" id="A0AAV4MHS1"/>
<evidence type="ECO:0000313" key="3">
    <source>
        <dbReference type="Proteomes" id="UP001054837"/>
    </source>
</evidence>
<feature type="compositionally biased region" description="Polar residues" evidence="1">
    <location>
        <begin position="10"/>
        <end position="24"/>
    </location>
</feature>
<keyword evidence="3" id="KW-1185">Reference proteome</keyword>
<reference evidence="2 3" key="1">
    <citation type="submission" date="2021-06" db="EMBL/GenBank/DDBJ databases">
        <title>Caerostris darwini draft genome.</title>
        <authorList>
            <person name="Kono N."/>
            <person name="Arakawa K."/>
        </authorList>
    </citation>
    <scope>NUCLEOTIDE SEQUENCE [LARGE SCALE GENOMIC DNA]</scope>
</reference>
<dbReference type="EMBL" id="BPLQ01000489">
    <property type="protein sequence ID" value="GIX71941.1"/>
    <property type="molecule type" value="Genomic_DNA"/>
</dbReference>
<proteinExistence type="predicted"/>
<feature type="region of interest" description="Disordered" evidence="1">
    <location>
        <begin position="1"/>
        <end position="24"/>
    </location>
</feature>
<protein>
    <submittedName>
        <fullName evidence="2">Uncharacterized protein</fullName>
    </submittedName>
</protein>